<keyword evidence="10 14" id="KW-0472">Membrane</keyword>
<protein>
    <recommendedName>
        <fullName evidence="14">Sodium/proline symporter</fullName>
    </recommendedName>
    <alternativeName>
        <fullName evidence="14">Proline permease</fullName>
    </alternativeName>
</protein>
<dbReference type="PROSITE" id="PS00456">
    <property type="entry name" value="NA_SOLUT_SYMP_1"/>
    <property type="match status" value="1"/>
</dbReference>
<keyword evidence="4 14" id="KW-1003">Cell membrane</keyword>
<keyword evidence="9 14" id="KW-0406">Ion transport</keyword>
<evidence type="ECO:0000256" key="14">
    <source>
        <dbReference type="RuleBase" id="RU366012"/>
    </source>
</evidence>
<comment type="catalytic activity">
    <reaction evidence="12">
        <text>L-proline(in) + Na(+)(in) = L-proline(out) + Na(+)(out)</text>
        <dbReference type="Rhea" id="RHEA:28967"/>
        <dbReference type="ChEBI" id="CHEBI:29101"/>
        <dbReference type="ChEBI" id="CHEBI:60039"/>
    </reaction>
</comment>
<dbReference type="PROSITE" id="PS50283">
    <property type="entry name" value="NA_SOLUT_SYMP_3"/>
    <property type="match status" value="1"/>
</dbReference>
<evidence type="ECO:0000256" key="13">
    <source>
        <dbReference type="RuleBase" id="RU362091"/>
    </source>
</evidence>
<keyword evidence="8 14" id="KW-0915">Sodium</keyword>
<comment type="similarity">
    <text evidence="2 13">Belongs to the sodium:solute symporter (SSF) (TC 2.A.21) family.</text>
</comment>
<name>A0A930B6L5_9FIRM</name>
<feature type="transmembrane region" description="Helical" evidence="14">
    <location>
        <begin position="129"/>
        <end position="150"/>
    </location>
</feature>
<dbReference type="Proteomes" id="UP000757890">
    <property type="component" value="Unassembled WGS sequence"/>
</dbReference>
<keyword evidence="5 14" id="KW-0812">Transmembrane</keyword>
<proteinExistence type="inferred from homology"/>
<organism evidence="15 16">
    <name type="scientific">Dialister invisus</name>
    <dbReference type="NCBI Taxonomy" id="218538"/>
    <lineage>
        <taxon>Bacteria</taxon>
        <taxon>Bacillati</taxon>
        <taxon>Bacillota</taxon>
        <taxon>Negativicutes</taxon>
        <taxon>Veillonellales</taxon>
        <taxon>Veillonellaceae</taxon>
        <taxon>Dialister</taxon>
    </lineage>
</organism>
<feature type="transmembrane region" description="Helical" evidence="14">
    <location>
        <begin position="162"/>
        <end position="185"/>
    </location>
</feature>
<dbReference type="GO" id="GO:0015824">
    <property type="term" value="P:proline transport"/>
    <property type="evidence" value="ECO:0007669"/>
    <property type="project" value="UniProtKB-UniRule"/>
</dbReference>
<dbReference type="GO" id="GO:0005886">
    <property type="term" value="C:plasma membrane"/>
    <property type="evidence" value="ECO:0007669"/>
    <property type="project" value="UniProtKB-SubCell"/>
</dbReference>
<keyword evidence="7 14" id="KW-1133">Transmembrane helix</keyword>
<dbReference type="GO" id="GO:0031402">
    <property type="term" value="F:sodium ion binding"/>
    <property type="evidence" value="ECO:0007669"/>
    <property type="project" value="UniProtKB-UniRule"/>
</dbReference>
<feature type="transmembrane region" description="Helical" evidence="14">
    <location>
        <begin position="373"/>
        <end position="392"/>
    </location>
</feature>
<feature type="transmembrane region" description="Helical" evidence="14">
    <location>
        <begin position="197"/>
        <end position="216"/>
    </location>
</feature>
<keyword evidence="3 14" id="KW-0813">Transport</keyword>
<keyword evidence="6 14" id="KW-0769">Symport</keyword>
<reference evidence="15" key="1">
    <citation type="submission" date="2020-04" db="EMBL/GenBank/DDBJ databases">
        <title>Deep metagenomics examines the oral microbiome during advanced dental caries in children, revealing novel taxa and co-occurrences with host molecules.</title>
        <authorList>
            <person name="Baker J.L."/>
            <person name="Morton J.T."/>
            <person name="Dinis M."/>
            <person name="Alvarez R."/>
            <person name="Tran N.C."/>
            <person name="Knight R."/>
            <person name="Edlund A."/>
        </authorList>
    </citation>
    <scope>NUCLEOTIDE SEQUENCE</scope>
    <source>
        <strain evidence="15">JCVI_32_bin.14</strain>
    </source>
</reference>
<evidence type="ECO:0000256" key="7">
    <source>
        <dbReference type="ARBA" id="ARBA00022989"/>
    </source>
</evidence>
<feature type="transmembrane region" description="Helical" evidence="14">
    <location>
        <begin position="278"/>
        <end position="299"/>
    </location>
</feature>
<gene>
    <name evidence="15" type="primary">putP</name>
    <name evidence="15" type="ORF">HXL70_00450</name>
</gene>
<feature type="transmembrane region" description="Helical" evidence="14">
    <location>
        <begin position="455"/>
        <end position="473"/>
    </location>
</feature>
<comment type="caution">
    <text evidence="15">The sequence shown here is derived from an EMBL/GenBank/DDBJ whole genome shotgun (WGS) entry which is preliminary data.</text>
</comment>
<dbReference type="Gene3D" id="1.20.1730.10">
    <property type="entry name" value="Sodium/glucose cotransporter"/>
    <property type="match status" value="1"/>
</dbReference>
<comment type="function">
    <text evidence="14">Catalyzes the sodium-dependent uptake of extracellular L-proline.</text>
</comment>
<dbReference type="PANTHER" id="PTHR48086">
    <property type="entry name" value="SODIUM/PROLINE SYMPORTER-RELATED"/>
    <property type="match status" value="1"/>
</dbReference>
<evidence type="ECO:0000256" key="6">
    <source>
        <dbReference type="ARBA" id="ARBA00022847"/>
    </source>
</evidence>
<dbReference type="RefSeq" id="WP_273011361.1">
    <property type="nucleotide sequence ID" value="NZ_CAKXHC010000011.1"/>
</dbReference>
<evidence type="ECO:0000313" key="15">
    <source>
        <dbReference type="EMBL" id="MBF1128514.1"/>
    </source>
</evidence>
<keyword evidence="11 14" id="KW-0739">Sodium transport</keyword>
<feature type="transmembrane region" description="Helical" evidence="14">
    <location>
        <begin position="69"/>
        <end position="94"/>
    </location>
</feature>
<evidence type="ECO:0000256" key="10">
    <source>
        <dbReference type="ARBA" id="ARBA00023136"/>
    </source>
</evidence>
<evidence type="ECO:0000256" key="12">
    <source>
        <dbReference type="ARBA" id="ARBA00033708"/>
    </source>
</evidence>
<evidence type="ECO:0000256" key="3">
    <source>
        <dbReference type="ARBA" id="ARBA00022448"/>
    </source>
</evidence>
<dbReference type="Pfam" id="PF00474">
    <property type="entry name" value="SSF"/>
    <property type="match status" value="1"/>
</dbReference>
<feature type="transmembrane region" description="Helical" evidence="14">
    <location>
        <begin position="398"/>
        <end position="424"/>
    </location>
</feature>
<dbReference type="InterPro" id="IPR050277">
    <property type="entry name" value="Sodium:Solute_Symporter"/>
</dbReference>
<dbReference type="CDD" id="cd11475">
    <property type="entry name" value="SLC5sbd_PutP"/>
    <property type="match status" value="1"/>
</dbReference>
<evidence type="ECO:0000256" key="5">
    <source>
        <dbReference type="ARBA" id="ARBA00022692"/>
    </source>
</evidence>
<feature type="transmembrane region" description="Helical" evidence="14">
    <location>
        <begin position="331"/>
        <end position="352"/>
    </location>
</feature>
<dbReference type="InterPro" id="IPR038377">
    <property type="entry name" value="Na/Glc_symporter_sf"/>
</dbReference>
<dbReference type="InterPro" id="IPR011851">
    <property type="entry name" value="Na/Pro_symporter"/>
</dbReference>
<dbReference type="PANTHER" id="PTHR48086:SF3">
    <property type="entry name" value="SODIUM_PROLINE SYMPORTER"/>
    <property type="match status" value="1"/>
</dbReference>
<dbReference type="GO" id="GO:0005298">
    <property type="term" value="F:proline:sodium symporter activity"/>
    <property type="evidence" value="ECO:0007669"/>
    <property type="project" value="UniProtKB-UniRule"/>
</dbReference>
<evidence type="ECO:0000313" key="16">
    <source>
        <dbReference type="Proteomes" id="UP000757890"/>
    </source>
</evidence>
<dbReference type="NCBIfam" id="TIGR02121">
    <property type="entry name" value="Na_Pro_sym"/>
    <property type="match status" value="1"/>
</dbReference>
<dbReference type="InterPro" id="IPR018212">
    <property type="entry name" value="Na/solute_symporter_CS"/>
</dbReference>
<evidence type="ECO:0000256" key="4">
    <source>
        <dbReference type="ARBA" id="ARBA00022475"/>
    </source>
</evidence>
<dbReference type="InterPro" id="IPR001734">
    <property type="entry name" value="Na/solute_symporter"/>
</dbReference>
<evidence type="ECO:0000256" key="1">
    <source>
        <dbReference type="ARBA" id="ARBA00004651"/>
    </source>
</evidence>
<evidence type="ECO:0000256" key="2">
    <source>
        <dbReference type="ARBA" id="ARBA00006434"/>
    </source>
</evidence>
<comment type="subcellular location">
    <subcellularLocation>
        <location evidence="1 14">Cell membrane</location>
        <topology evidence="1 14">Multi-pass membrane protein</topology>
    </subcellularLocation>
</comment>
<dbReference type="AlphaFoldDB" id="A0A930B6L5"/>
<feature type="transmembrane region" description="Helical" evidence="14">
    <location>
        <begin position="236"/>
        <end position="257"/>
    </location>
</feature>
<keyword evidence="14" id="KW-0029">Amino-acid transport</keyword>
<feature type="transmembrane region" description="Helical" evidence="14">
    <location>
        <begin position="431"/>
        <end position="449"/>
    </location>
</feature>
<accession>A0A930B6L5</accession>
<dbReference type="NCBIfam" id="TIGR00813">
    <property type="entry name" value="sss"/>
    <property type="match status" value="1"/>
</dbReference>
<evidence type="ECO:0000256" key="8">
    <source>
        <dbReference type="ARBA" id="ARBA00023053"/>
    </source>
</evidence>
<feature type="transmembrane region" description="Helical" evidence="14">
    <location>
        <begin position="7"/>
        <end position="27"/>
    </location>
</feature>
<sequence>MNLQNNMGILAAFMLYLAAMMGIGIYYSRRQKKLSQFILGDRKLGPWVTSMSAEASDMSGWMLMGLPGFAYLNGLSAFWTGFGLIVGTWANWVLTSKRLRHYTEVANNSLTIPDYLSNRFEDHKSGLRLICALFIILFFIIYTSSGFVSAGKLFNTILGLPYFTALLIGAFVVVFYTFLGGFSAVSMTDFIQGTMMFFTVIYIPVAATIVLGGPAPTMASLAGEGKDFFSFFPESLGGMSLIIMILSSLGWGLGYFGQPHILVRFMAISNPKELKKSTQIAVSWVLLSLTFAVAIGIVGKAYLPMPLENANAERVFIIMAETLSPPFITGLIWSAVLAAIMSTASSQLLVTASAVARDLYQPFFHKNASEKELIIISRVTVLLISLCSIYLASDPNSYIFSIVSYAWAGFGACFGPVVLLSLYWRRMTLKGTYAGIIVGGITVLIWKQFNWFGLYELIPGFLFSTISIILISLMDEKPSQTILDNFNKVVSLSNEK</sequence>
<dbReference type="EMBL" id="JABZMK010000001">
    <property type="protein sequence ID" value="MBF1128514.1"/>
    <property type="molecule type" value="Genomic_DNA"/>
</dbReference>
<evidence type="ECO:0000256" key="9">
    <source>
        <dbReference type="ARBA" id="ARBA00023065"/>
    </source>
</evidence>
<evidence type="ECO:0000256" key="11">
    <source>
        <dbReference type="ARBA" id="ARBA00023201"/>
    </source>
</evidence>